<comment type="function">
    <text evidence="1 9">May be involved in recombinational repair of damaged DNA.</text>
</comment>
<dbReference type="InterPro" id="IPR004604">
    <property type="entry name" value="DNA_recomb/repair_RecN"/>
</dbReference>
<dbReference type="Gene3D" id="3.40.50.300">
    <property type="entry name" value="P-loop containing nucleotide triphosphate hydrolases"/>
    <property type="match status" value="2"/>
</dbReference>
<protein>
    <recommendedName>
        <fullName evidence="3 9">DNA repair protein RecN</fullName>
    </recommendedName>
    <alternativeName>
        <fullName evidence="8 9">Recombination protein N</fullName>
    </alternativeName>
</protein>
<accession>A0ABW6DB57</accession>
<evidence type="ECO:0000256" key="2">
    <source>
        <dbReference type="ARBA" id="ARBA00009441"/>
    </source>
</evidence>
<name>A0ABW6DB57_9BACT</name>
<organism evidence="11 12">
    <name type="scientific">Aquirufa avitistagni</name>
    <dbReference type="NCBI Taxonomy" id="3104728"/>
    <lineage>
        <taxon>Bacteria</taxon>
        <taxon>Pseudomonadati</taxon>
        <taxon>Bacteroidota</taxon>
        <taxon>Cytophagia</taxon>
        <taxon>Cytophagales</taxon>
        <taxon>Flectobacillaceae</taxon>
        <taxon>Aquirufa</taxon>
    </lineage>
</organism>
<gene>
    <name evidence="11" type="primary">recN</name>
    <name evidence="11" type="ORF">U0R10_00935</name>
</gene>
<dbReference type="PIRSF" id="PIRSF003128">
    <property type="entry name" value="RecN"/>
    <property type="match status" value="1"/>
</dbReference>
<dbReference type="NCBIfam" id="TIGR00634">
    <property type="entry name" value="recN"/>
    <property type="match status" value="1"/>
</dbReference>
<dbReference type="InterPro" id="IPR027417">
    <property type="entry name" value="P-loop_NTPase"/>
</dbReference>
<dbReference type="Pfam" id="PF02463">
    <property type="entry name" value="SMC_N"/>
    <property type="match status" value="1"/>
</dbReference>
<sequence>MLKHLHIQNYALIDSIDLSLSDGLSVITGETGAGKSILLGAISLLMGARSDGKSLFNPAKKCIIEGTFSVAPYPHMQQIFEEEGIDFEEPCLIRREINPQGKSRTFVNDSPVNIDSLKKIGQELVDIHSQQDTWWLANADFTLELVDSFAQNQEVKTAYQSAFRAYSQAIKNLHSLQKKAAEGTQGLDFLQFQFQELVDAKLEINEYESLRSHVEKGQNAELIHERLAQLANLMSSTDMSTVEQMRAALQQANALSKYGEDYASWKNRLESIWLETKDLANEIEREAENFQSDPNELAQSQQRLDLLNRLLQKYQVREISDLIALRDSIDAQISGHANVDEALALAEKEVASRLKIAENQAAKLQTSRQVVYDIITQKLAESLHALGIPNATLAWEIREQELQLSGIDKVQLLFSANKGLAPKPFRQIASGGEMSRLMLSIKHLLAEKRAMPTLILDEIDTGVSGEIAIKIGQMLTQMSRSHQIIAITHLPQIAAAGAHHWFVYKDHAGEKTVSSLRELSGEDRVDEIAKMIGGSKGYLELKENVRKLIHANHD</sequence>
<feature type="domain" description="RecF/RecN/SMC N-terminal" evidence="10">
    <location>
        <begin position="1"/>
        <end position="507"/>
    </location>
</feature>
<evidence type="ECO:0000256" key="7">
    <source>
        <dbReference type="ARBA" id="ARBA00023204"/>
    </source>
</evidence>
<dbReference type="PANTHER" id="PTHR11059">
    <property type="entry name" value="DNA REPAIR PROTEIN RECN"/>
    <property type="match status" value="1"/>
</dbReference>
<dbReference type="EMBL" id="JBBKXZ010000001">
    <property type="protein sequence ID" value="MFD3393173.1"/>
    <property type="molecule type" value="Genomic_DNA"/>
</dbReference>
<keyword evidence="6" id="KW-0067">ATP-binding</keyword>
<dbReference type="CDD" id="cd03241">
    <property type="entry name" value="ABC_RecN"/>
    <property type="match status" value="2"/>
</dbReference>
<keyword evidence="12" id="KW-1185">Reference proteome</keyword>
<evidence type="ECO:0000256" key="9">
    <source>
        <dbReference type="PIRNR" id="PIRNR003128"/>
    </source>
</evidence>
<evidence type="ECO:0000256" key="1">
    <source>
        <dbReference type="ARBA" id="ARBA00003618"/>
    </source>
</evidence>
<keyword evidence="7 9" id="KW-0234">DNA repair</keyword>
<reference evidence="11 12" key="1">
    <citation type="submission" date="2024-03" db="EMBL/GenBank/DDBJ databases">
        <title>Aquirufa genome sequencing.</title>
        <authorList>
            <person name="Pitt A."/>
            <person name="Hahn M.W."/>
        </authorList>
    </citation>
    <scope>NUCLEOTIDE SEQUENCE [LARGE SCALE GENOMIC DNA]</scope>
    <source>
        <strain evidence="11 12">OSTEICH-129V</strain>
    </source>
</reference>
<evidence type="ECO:0000313" key="11">
    <source>
        <dbReference type="EMBL" id="MFD3393173.1"/>
    </source>
</evidence>
<evidence type="ECO:0000256" key="5">
    <source>
        <dbReference type="ARBA" id="ARBA00022763"/>
    </source>
</evidence>
<comment type="similarity">
    <text evidence="2 9">Belongs to the RecN family.</text>
</comment>
<evidence type="ECO:0000256" key="6">
    <source>
        <dbReference type="ARBA" id="ARBA00022840"/>
    </source>
</evidence>
<keyword evidence="4" id="KW-0547">Nucleotide-binding</keyword>
<proteinExistence type="inferred from homology"/>
<evidence type="ECO:0000256" key="8">
    <source>
        <dbReference type="ARBA" id="ARBA00033408"/>
    </source>
</evidence>
<dbReference type="InterPro" id="IPR003395">
    <property type="entry name" value="RecF/RecN/SMC_N"/>
</dbReference>
<keyword evidence="5 9" id="KW-0227">DNA damage</keyword>
<dbReference type="RefSeq" id="WP_377981801.1">
    <property type="nucleotide sequence ID" value="NZ_JBBKXZ010000001.1"/>
</dbReference>
<evidence type="ECO:0000256" key="3">
    <source>
        <dbReference type="ARBA" id="ARBA00021315"/>
    </source>
</evidence>
<evidence type="ECO:0000259" key="10">
    <source>
        <dbReference type="Pfam" id="PF02463"/>
    </source>
</evidence>
<dbReference type="SUPFAM" id="SSF52540">
    <property type="entry name" value="P-loop containing nucleoside triphosphate hydrolases"/>
    <property type="match status" value="1"/>
</dbReference>
<evidence type="ECO:0000256" key="4">
    <source>
        <dbReference type="ARBA" id="ARBA00022741"/>
    </source>
</evidence>
<dbReference type="PANTHER" id="PTHR11059:SF0">
    <property type="entry name" value="DNA REPAIR PROTEIN RECN"/>
    <property type="match status" value="1"/>
</dbReference>
<dbReference type="Proteomes" id="UP001598138">
    <property type="component" value="Unassembled WGS sequence"/>
</dbReference>
<comment type="caution">
    <text evidence="11">The sequence shown here is derived from an EMBL/GenBank/DDBJ whole genome shotgun (WGS) entry which is preliminary data.</text>
</comment>
<evidence type="ECO:0000313" key="12">
    <source>
        <dbReference type="Proteomes" id="UP001598138"/>
    </source>
</evidence>